<gene>
    <name evidence="1" type="ORF">JZ751_006142</name>
</gene>
<proteinExistence type="predicted"/>
<evidence type="ECO:0000313" key="2">
    <source>
        <dbReference type="Proteomes" id="UP000824540"/>
    </source>
</evidence>
<dbReference type="AlphaFoldDB" id="A0A8T2NBE0"/>
<sequence length="149" mass="16679">MICDWFECAEKSFQREVFSKQSRRGSSLTSLLMTSRIPDNSPVSPAFRLPASEWAPLRRGESDGSDGCDAELCASLRYRGGRWALATLRQQPGPARQRSARASPSHCRMDVNKQGERDTVLTARLGSPLHCRSPWWPDRAAAAWTGMRL</sequence>
<evidence type="ECO:0000313" key="1">
    <source>
        <dbReference type="EMBL" id="KAG9335002.1"/>
    </source>
</evidence>
<name>A0A8T2NBE0_9TELE</name>
<dbReference type="EMBL" id="JAFBMS010000131">
    <property type="protein sequence ID" value="KAG9335002.1"/>
    <property type="molecule type" value="Genomic_DNA"/>
</dbReference>
<accession>A0A8T2NBE0</accession>
<dbReference type="Proteomes" id="UP000824540">
    <property type="component" value="Unassembled WGS sequence"/>
</dbReference>
<keyword evidence="2" id="KW-1185">Reference proteome</keyword>
<reference evidence="1" key="1">
    <citation type="thesis" date="2021" institute="BYU ScholarsArchive" country="Provo, UT, USA">
        <title>Applications of and Algorithms for Genome Assembly and Genomic Analyses with an Emphasis on Marine Teleosts.</title>
        <authorList>
            <person name="Pickett B.D."/>
        </authorList>
    </citation>
    <scope>NUCLEOTIDE SEQUENCE</scope>
    <source>
        <strain evidence="1">HI-2016</strain>
    </source>
</reference>
<organism evidence="1 2">
    <name type="scientific">Albula glossodonta</name>
    <name type="common">roundjaw bonefish</name>
    <dbReference type="NCBI Taxonomy" id="121402"/>
    <lineage>
        <taxon>Eukaryota</taxon>
        <taxon>Metazoa</taxon>
        <taxon>Chordata</taxon>
        <taxon>Craniata</taxon>
        <taxon>Vertebrata</taxon>
        <taxon>Euteleostomi</taxon>
        <taxon>Actinopterygii</taxon>
        <taxon>Neopterygii</taxon>
        <taxon>Teleostei</taxon>
        <taxon>Albuliformes</taxon>
        <taxon>Albulidae</taxon>
        <taxon>Albula</taxon>
    </lineage>
</organism>
<comment type="caution">
    <text evidence="1">The sequence shown here is derived from an EMBL/GenBank/DDBJ whole genome shotgun (WGS) entry which is preliminary data.</text>
</comment>
<protein>
    <submittedName>
        <fullName evidence="1">Uncharacterized protein</fullName>
    </submittedName>
</protein>